<dbReference type="InterPro" id="IPR036249">
    <property type="entry name" value="Thioredoxin-like_sf"/>
</dbReference>
<reference evidence="3" key="1">
    <citation type="journal article" date="2019" name="Int. J. Syst. Evol. Microbiol.">
        <title>The Global Catalogue of Microorganisms (GCM) 10K type strain sequencing project: providing services to taxonomists for standard genome sequencing and annotation.</title>
        <authorList>
            <consortium name="The Broad Institute Genomics Platform"/>
            <consortium name="The Broad Institute Genome Sequencing Center for Infectious Disease"/>
            <person name="Wu L."/>
            <person name="Ma J."/>
        </authorList>
    </citation>
    <scope>NUCLEOTIDE SEQUENCE [LARGE SCALE GENOMIC DNA]</scope>
    <source>
        <strain evidence="3">PCU 280</strain>
    </source>
</reference>
<dbReference type="Gene3D" id="3.40.30.10">
    <property type="entry name" value="Glutaredoxin"/>
    <property type="match status" value="1"/>
</dbReference>
<organism evidence="2 3">
    <name type="scientific">Paenibacillus septentrionalis</name>
    <dbReference type="NCBI Taxonomy" id="429342"/>
    <lineage>
        <taxon>Bacteria</taxon>
        <taxon>Bacillati</taxon>
        <taxon>Bacillota</taxon>
        <taxon>Bacilli</taxon>
        <taxon>Bacillales</taxon>
        <taxon>Paenibacillaceae</taxon>
        <taxon>Paenibacillus</taxon>
    </lineage>
</organism>
<dbReference type="RefSeq" id="WP_379237621.1">
    <property type="nucleotide sequence ID" value="NZ_JBHSTE010000007.1"/>
</dbReference>
<evidence type="ECO:0000313" key="3">
    <source>
        <dbReference type="Proteomes" id="UP001596233"/>
    </source>
</evidence>
<name>A0ABW1V7S8_9BACL</name>
<feature type="domain" description="Thioredoxin" evidence="1">
    <location>
        <begin position="1"/>
        <end position="107"/>
    </location>
</feature>
<dbReference type="InterPro" id="IPR013766">
    <property type="entry name" value="Thioredoxin_domain"/>
</dbReference>
<dbReference type="PROSITE" id="PS51352">
    <property type="entry name" value="THIOREDOXIN_2"/>
    <property type="match status" value="1"/>
</dbReference>
<keyword evidence="3" id="KW-1185">Reference proteome</keyword>
<comment type="caution">
    <text evidence="2">The sequence shown here is derived from an EMBL/GenBank/DDBJ whole genome shotgun (WGS) entry which is preliminary data.</text>
</comment>
<dbReference type="PANTHER" id="PTHR10438:SF468">
    <property type="entry name" value="THIOREDOXIN-1-RELATED"/>
    <property type="match status" value="1"/>
</dbReference>
<dbReference type="CDD" id="cd02947">
    <property type="entry name" value="TRX_family"/>
    <property type="match status" value="1"/>
</dbReference>
<dbReference type="PANTHER" id="PTHR10438">
    <property type="entry name" value="THIOREDOXIN"/>
    <property type="match status" value="1"/>
</dbReference>
<dbReference type="Proteomes" id="UP001596233">
    <property type="component" value="Unassembled WGS sequence"/>
</dbReference>
<proteinExistence type="predicted"/>
<evidence type="ECO:0000313" key="2">
    <source>
        <dbReference type="EMBL" id="MFC6334767.1"/>
    </source>
</evidence>
<evidence type="ECO:0000259" key="1">
    <source>
        <dbReference type="PROSITE" id="PS51352"/>
    </source>
</evidence>
<dbReference type="Pfam" id="PF00085">
    <property type="entry name" value="Thioredoxin"/>
    <property type="match status" value="1"/>
</dbReference>
<protein>
    <submittedName>
        <fullName evidence="2">Thioredoxin family protein</fullName>
    </submittedName>
</protein>
<accession>A0ABW1V7S8</accession>
<dbReference type="SUPFAM" id="SSF52833">
    <property type="entry name" value="Thioredoxin-like"/>
    <property type="match status" value="1"/>
</dbReference>
<dbReference type="EMBL" id="JBHSTE010000007">
    <property type="protein sequence ID" value="MFC6334767.1"/>
    <property type="molecule type" value="Genomic_DNA"/>
</dbReference>
<gene>
    <name evidence="2" type="ORF">ACFP56_19210</name>
</gene>
<dbReference type="InterPro" id="IPR050620">
    <property type="entry name" value="Thioredoxin_H-type-like"/>
</dbReference>
<sequence length="112" mass="13371">MNKITEEQQFRDLINQEKLAIVVFKTTWCGDCHYINPFMPEVEEQYKDKVTFYEIDRDELPDLCLELNILGIPSFIAYKNGKELIRFVNKLRKSREEIEQFVNRAVDVSEHL</sequence>